<evidence type="ECO:0000313" key="1">
    <source>
        <dbReference type="EMBL" id="KAK7349915.1"/>
    </source>
</evidence>
<reference evidence="1 2" key="1">
    <citation type="submission" date="2024-01" db="EMBL/GenBank/DDBJ databases">
        <title>The genomes of 5 underutilized Papilionoideae crops provide insights into root nodulation and disease resistanc.</title>
        <authorList>
            <person name="Jiang F."/>
        </authorList>
    </citation>
    <scope>NUCLEOTIDE SEQUENCE [LARGE SCALE GENOMIC DNA]</scope>
    <source>
        <strain evidence="1">LVBAO_FW01</strain>
        <tissue evidence="1">Leaves</tissue>
    </source>
</reference>
<sequence length="162" mass="17981">MAQQKGGERKWYKRKGIENLRGGRILITEKGISLGWGNISSQNSLKVAQSSSSLRESLLEVQTLAIGDCCSGSLFLVMCMSWPLHPVCHVSLMVNRKASERKSHQVRPRTYRLTMVQGEMNARMYGFTLMTQLPWEALPLADYPGASAAPRALGMVELRPGS</sequence>
<proteinExistence type="predicted"/>
<evidence type="ECO:0000313" key="2">
    <source>
        <dbReference type="Proteomes" id="UP001367508"/>
    </source>
</evidence>
<gene>
    <name evidence="1" type="ORF">VNO77_07788</name>
</gene>
<dbReference type="EMBL" id="JAYMYQ010000002">
    <property type="protein sequence ID" value="KAK7349915.1"/>
    <property type="molecule type" value="Genomic_DNA"/>
</dbReference>
<dbReference type="Proteomes" id="UP001367508">
    <property type="component" value="Unassembled WGS sequence"/>
</dbReference>
<protein>
    <submittedName>
        <fullName evidence="1">Uncharacterized protein</fullName>
    </submittedName>
</protein>
<organism evidence="1 2">
    <name type="scientific">Canavalia gladiata</name>
    <name type="common">Sword bean</name>
    <name type="synonym">Dolichos gladiatus</name>
    <dbReference type="NCBI Taxonomy" id="3824"/>
    <lineage>
        <taxon>Eukaryota</taxon>
        <taxon>Viridiplantae</taxon>
        <taxon>Streptophyta</taxon>
        <taxon>Embryophyta</taxon>
        <taxon>Tracheophyta</taxon>
        <taxon>Spermatophyta</taxon>
        <taxon>Magnoliopsida</taxon>
        <taxon>eudicotyledons</taxon>
        <taxon>Gunneridae</taxon>
        <taxon>Pentapetalae</taxon>
        <taxon>rosids</taxon>
        <taxon>fabids</taxon>
        <taxon>Fabales</taxon>
        <taxon>Fabaceae</taxon>
        <taxon>Papilionoideae</taxon>
        <taxon>50 kb inversion clade</taxon>
        <taxon>NPAAA clade</taxon>
        <taxon>indigoferoid/millettioid clade</taxon>
        <taxon>Phaseoleae</taxon>
        <taxon>Canavalia</taxon>
    </lineage>
</organism>
<keyword evidence="2" id="KW-1185">Reference proteome</keyword>
<dbReference type="AlphaFoldDB" id="A0AAN9M7X7"/>
<accession>A0AAN9M7X7</accession>
<comment type="caution">
    <text evidence="1">The sequence shown here is derived from an EMBL/GenBank/DDBJ whole genome shotgun (WGS) entry which is preliminary data.</text>
</comment>
<name>A0AAN9M7X7_CANGL</name>